<organism evidence="1 2">
    <name type="scientific">Dreissena polymorpha</name>
    <name type="common">Zebra mussel</name>
    <name type="synonym">Mytilus polymorpha</name>
    <dbReference type="NCBI Taxonomy" id="45954"/>
    <lineage>
        <taxon>Eukaryota</taxon>
        <taxon>Metazoa</taxon>
        <taxon>Spiralia</taxon>
        <taxon>Lophotrochozoa</taxon>
        <taxon>Mollusca</taxon>
        <taxon>Bivalvia</taxon>
        <taxon>Autobranchia</taxon>
        <taxon>Heteroconchia</taxon>
        <taxon>Euheterodonta</taxon>
        <taxon>Imparidentia</taxon>
        <taxon>Neoheterodontei</taxon>
        <taxon>Myida</taxon>
        <taxon>Dreissenoidea</taxon>
        <taxon>Dreissenidae</taxon>
        <taxon>Dreissena</taxon>
    </lineage>
</organism>
<sequence length="75" mass="8659">MHEVFAQFLQVINLKIVSQFQDLLYCGRVQTYRTRIQEGQYSPQRLDTVNLNVHSVVFSFLKAAVVEGLEVWGPC</sequence>
<gene>
    <name evidence="1" type="ORF">DPMN_099484</name>
</gene>
<evidence type="ECO:0000313" key="2">
    <source>
        <dbReference type="Proteomes" id="UP000828390"/>
    </source>
</evidence>
<comment type="caution">
    <text evidence="1">The sequence shown here is derived from an EMBL/GenBank/DDBJ whole genome shotgun (WGS) entry which is preliminary data.</text>
</comment>
<evidence type="ECO:0000313" key="1">
    <source>
        <dbReference type="EMBL" id="KAH3856889.1"/>
    </source>
</evidence>
<dbReference type="AlphaFoldDB" id="A0A9D4R6L0"/>
<name>A0A9D4R6L0_DREPO</name>
<dbReference type="Proteomes" id="UP000828390">
    <property type="component" value="Unassembled WGS sequence"/>
</dbReference>
<keyword evidence="2" id="KW-1185">Reference proteome</keyword>
<dbReference type="EMBL" id="JAIWYP010000003">
    <property type="protein sequence ID" value="KAH3856889.1"/>
    <property type="molecule type" value="Genomic_DNA"/>
</dbReference>
<proteinExistence type="predicted"/>
<protein>
    <submittedName>
        <fullName evidence="1">Uncharacterized protein</fullName>
    </submittedName>
</protein>
<reference evidence="1" key="2">
    <citation type="submission" date="2020-11" db="EMBL/GenBank/DDBJ databases">
        <authorList>
            <person name="McCartney M.A."/>
            <person name="Auch B."/>
            <person name="Kono T."/>
            <person name="Mallez S."/>
            <person name="Becker A."/>
            <person name="Gohl D.M."/>
            <person name="Silverstein K.A.T."/>
            <person name="Koren S."/>
            <person name="Bechman K.B."/>
            <person name="Herman A."/>
            <person name="Abrahante J.E."/>
            <person name="Garbe J."/>
        </authorList>
    </citation>
    <scope>NUCLEOTIDE SEQUENCE</scope>
    <source>
        <strain evidence="1">Duluth1</strain>
        <tissue evidence="1">Whole animal</tissue>
    </source>
</reference>
<reference evidence="1" key="1">
    <citation type="journal article" date="2019" name="bioRxiv">
        <title>The Genome of the Zebra Mussel, Dreissena polymorpha: A Resource for Invasive Species Research.</title>
        <authorList>
            <person name="McCartney M.A."/>
            <person name="Auch B."/>
            <person name="Kono T."/>
            <person name="Mallez S."/>
            <person name="Zhang Y."/>
            <person name="Obille A."/>
            <person name="Becker A."/>
            <person name="Abrahante J.E."/>
            <person name="Garbe J."/>
            <person name="Badalamenti J.P."/>
            <person name="Herman A."/>
            <person name="Mangelson H."/>
            <person name="Liachko I."/>
            <person name="Sullivan S."/>
            <person name="Sone E.D."/>
            <person name="Koren S."/>
            <person name="Silverstein K.A.T."/>
            <person name="Beckman K.B."/>
            <person name="Gohl D.M."/>
        </authorList>
    </citation>
    <scope>NUCLEOTIDE SEQUENCE</scope>
    <source>
        <strain evidence="1">Duluth1</strain>
        <tissue evidence="1">Whole animal</tissue>
    </source>
</reference>
<accession>A0A9D4R6L0</accession>